<proteinExistence type="predicted"/>
<evidence type="ECO:0000313" key="2">
    <source>
        <dbReference type="WBParaSite" id="jg18177"/>
    </source>
</evidence>
<dbReference type="AlphaFoldDB" id="A0A915DBJ7"/>
<name>A0A915DBJ7_9BILA</name>
<protein>
    <submittedName>
        <fullName evidence="2">Uncharacterized protein</fullName>
    </submittedName>
</protein>
<sequence length="105" mass="11879">MESRIRNQGVILDDYLSHHSQPAELGESSSAVSQIKNFTSAVSLSRLMAELRLSRLRTPPGKNSNRYKLLPDTARLAVIMGNRVYHQEAFLQLPCVFTFRKMLSS</sequence>
<evidence type="ECO:0000313" key="1">
    <source>
        <dbReference type="Proteomes" id="UP000887574"/>
    </source>
</evidence>
<dbReference type="WBParaSite" id="jg18177">
    <property type="protein sequence ID" value="jg18177"/>
    <property type="gene ID" value="jg18177"/>
</dbReference>
<keyword evidence="1" id="KW-1185">Reference proteome</keyword>
<reference evidence="2" key="1">
    <citation type="submission" date="2022-11" db="UniProtKB">
        <authorList>
            <consortium name="WormBaseParasite"/>
        </authorList>
    </citation>
    <scope>IDENTIFICATION</scope>
</reference>
<organism evidence="1 2">
    <name type="scientific">Ditylenchus dipsaci</name>
    <dbReference type="NCBI Taxonomy" id="166011"/>
    <lineage>
        <taxon>Eukaryota</taxon>
        <taxon>Metazoa</taxon>
        <taxon>Ecdysozoa</taxon>
        <taxon>Nematoda</taxon>
        <taxon>Chromadorea</taxon>
        <taxon>Rhabditida</taxon>
        <taxon>Tylenchina</taxon>
        <taxon>Tylenchomorpha</taxon>
        <taxon>Sphaerularioidea</taxon>
        <taxon>Anguinidae</taxon>
        <taxon>Anguininae</taxon>
        <taxon>Ditylenchus</taxon>
    </lineage>
</organism>
<dbReference type="Proteomes" id="UP000887574">
    <property type="component" value="Unplaced"/>
</dbReference>
<accession>A0A915DBJ7</accession>